<dbReference type="Gene3D" id="2.60.40.10">
    <property type="entry name" value="Immunoglobulins"/>
    <property type="match status" value="2"/>
</dbReference>
<evidence type="ECO:0000259" key="2">
    <source>
        <dbReference type="PROSITE" id="PS50835"/>
    </source>
</evidence>
<proteinExistence type="predicted"/>
<keyword evidence="1" id="KW-0472">Membrane</keyword>
<reference evidence="3" key="2">
    <citation type="submission" date="2025-08" db="UniProtKB">
        <authorList>
            <consortium name="Ensembl"/>
        </authorList>
    </citation>
    <scope>IDENTIFICATION</scope>
</reference>
<feature type="domain" description="Ig-like" evidence="2">
    <location>
        <begin position="142"/>
        <end position="219"/>
    </location>
</feature>
<dbReference type="SUPFAM" id="SSF48726">
    <property type="entry name" value="Immunoglobulin"/>
    <property type="match status" value="2"/>
</dbReference>
<reference evidence="3" key="3">
    <citation type="submission" date="2025-09" db="UniProtKB">
        <authorList>
            <consortium name="Ensembl"/>
        </authorList>
    </citation>
    <scope>IDENTIFICATION</scope>
</reference>
<dbReference type="InterPro" id="IPR007110">
    <property type="entry name" value="Ig-like_dom"/>
</dbReference>
<dbReference type="PROSITE" id="PS50835">
    <property type="entry name" value="IG_LIKE"/>
    <property type="match status" value="1"/>
</dbReference>
<dbReference type="InterPro" id="IPR013783">
    <property type="entry name" value="Ig-like_fold"/>
</dbReference>
<keyword evidence="1" id="KW-0812">Transmembrane</keyword>
<dbReference type="GeneTree" id="ENSGT01030000234540"/>
<keyword evidence="1" id="KW-1133">Transmembrane helix</keyword>
<evidence type="ECO:0000313" key="4">
    <source>
        <dbReference type="Proteomes" id="UP000265140"/>
    </source>
</evidence>
<keyword evidence="4" id="KW-1185">Reference proteome</keyword>
<dbReference type="Proteomes" id="UP000265140">
    <property type="component" value="Chromosome 25"/>
</dbReference>
<dbReference type="InterPro" id="IPR036179">
    <property type="entry name" value="Ig-like_dom_sf"/>
</dbReference>
<organism evidence="3 4">
    <name type="scientific">Esox lucius</name>
    <name type="common">Northern pike</name>
    <dbReference type="NCBI Taxonomy" id="8010"/>
    <lineage>
        <taxon>Eukaryota</taxon>
        <taxon>Metazoa</taxon>
        <taxon>Chordata</taxon>
        <taxon>Craniata</taxon>
        <taxon>Vertebrata</taxon>
        <taxon>Euteleostomi</taxon>
        <taxon>Actinopterygii</taxon>
        <taxon>Neopterygii</taxon>
        <taxon>Teleostei</taxon>
        <taxon>Protacanthopterygii</taxon>
        <taxon>Esociformes</taxon>
        <taxon>Esocidae</taxon>
        <taxon>Esox</taxon>
    </lineage>
</organism>
<evidence type="ECO:0000313" key="3">
    <source>
        <dbReference type="Ensembl" id="ENSELUP00000086466.1"/>
    </source>
</evidence>
<evidence type="ECO:0000256" key="1">
    <source>
        <dbReference type="SAM" id="Phobius"/>
    </source>
</evidence>
<dbReference type="PANTHER" id="PTHR21063:SF4">
    <property type="entry name" value="CD48 ANTIGEN-RELATED"/>
    <property type="match status" value="1"/>
</dbReference>
<accession>A0AAY5KCI6</accession>
<protein>
    <recommendedName>
        <fullName evidence="2">Ig-like domain-containing protein</fullName>
    </recommendedName>
</protein>
<dbReference type="Ensembl" id="ENSELUT00000092401.1">
    <property type="protein sequence ID" value="ENSELUP00000086466.1"/>
    <property type="gene ID" value="ENSELUG00000035764.1"/>
</dbReference>
<feature type="transmembrane region" description="Helical" evidence="1">
    <location>
        <begin position="240"/>
        <end position="261"/>
    </location>
</feature>
<name>A0AAY5KCI6_ESOLU</name>
<sequence>MLLSRFNVIMRICGVNWCARNGWTHTKFPRRGRLKLTLLYMFGLCFSISQTVEEMLTQVVGESITFSKKQGASLLYNGGTIAVVVKGNMDSSYIDSFKDRIQWDQQTGQFTIRELKTSDSGIYVVDGKGGVKTTYQLTVYDPVSRPMLTTLFNGSCSVECSVMNDRDVTLSWYSGEKILNQTSSPELSIKLSLPLEVDKQDRMFYICEAANPVNKENVTFHVPESCLELEESASPLTASIIRHILVPLILLTVIITLYLYYKMKRRQKRVTRENSMDSYVNAVKMVSPVSRDEAGP</sequence>
<dbReference type="PANTHER" id="PTHR21063">
    <property type="entry name" value="LFA-3"/>
    <property type="match status" value="1"/>
</dbReference>
<reference evidence="3 4" key="1">
    <citation type="submission" date="2020-02" db="EMBL/GenBank/DDBJ databases">
        <title>Esox lucius (northern pike) genome, fEsoLuc1, primary haplotype.</title>
        <authorList>
            <person name="Myers G."/>
            <person name="Karagic N."/>
            <person name="Meyer A."/>
            <person name="Pippel M."/>
            <person name="Reichard M."/>
            <person name="Winkler S."/>
            <person name="Tracey A."/>
            <person name="Sims Y."/>
            <person name="Howe K."/>
            <person name="Rhie A."/>
            <person name="Formenti G."/>
            <person name="Durbin R."/>
            <person name="Fedrigo O."/>
            <person name="Jarvis E.D."/>
        </authorList>
    </citation>
    <scope>NUCLEOTIDE SEQUENCE [LARGE SCALE GENOMIC DNA]</scope>
</reference>
<dbReference type="AlphaFoldDB" id="A0AAY5KCI6"/>